<evidence type="ECO:0000256" key="5">
    <source>
        <dbReference type="ARBA" id="ARBA00039902"/>
    </source>
</evidence>
<evidence type="ECO:0000259" key="7">
    <source>
        <dbReference type="PROSITE" id="PS51721"/>
    </source>
</evidence>
<organism evidence="8 9">
    <name type="scientific">Coptotermes formosanus</name>
    <name type="common">Formosan subterranean termite</name>
    <dbReference type="NCBI Taxonomy" id="36987"/>
    <lineage>
        <taxon>Eukaryota</taxon>
        <taxon>Metazoa</taxon>
        <taxon>Ecdysozoa</taxon>
        <taxon>Arthropoda</taxon>
        <taxon>Hexapoda</taxon>
        <taxon>Insecta</taxon>
        <taxon>Pterygota</taxon>
        <taxon>Neoptera</taxon>
        <taxon>Polyneoptera</taxon>
        <taxon>Dictyoptera</taxon>
        <taxon>Blattodea</taxon>
        <taxon>Blattoidea</taxon>
        <taxon>Termitoidae</taxon>
        <taxon>Rhinotermitidae</taxon>
        <taxon>Coptotermes</taxon>
    </lineage>
</organism>
<dbReference type="GO" id="GO:0003924">
    <property type="term" value="F:GTPase activity"/>
    <property type="evidence" value="ECO:0007669"/>
    <property type="project" value="InterPro"/>
</dbReference>
<gene>
    <name evidence="8" type="ORF">Cfor_05158</name>
</gene>
<dbReference type="PRINTS" id="PR00326">
    <property type="entry name" value="GTP1OBG"/>
</dbReference>
<reference evidence="9" key="1">
    <citation type="submission" date="2020-01" db="EMBL/GenBank/DDBJ databases">
        <title>Draft genome sequence of the Termite Coptotermes fromosanus.</title>
        <authorList>
            <person name="Itakura S."/>
            <person name="Yosikawa Y."/>
            <person name="Umezawa K."/>
        </authorList>
    </citation>
    <scope>NUCLEOTIDE SEQUENCE [LARGE SCALE GENOMIC DNA]</scope>
</reference>
<evidence type="ECO:0000256" key="2">
    <source>
        <dbReference type="ARBA" id="ARBA00022741"/>
    </source>
</evidence>
<evidence type="ECO:0000256" key="6">
    <source>
        <dbReference type="SAM" id="MobiDB-lite"/>
    </source>
</evidence>
<dbReference type="Gene3D" id="3.40.50.300">
    <property type="entry name" value="P-loop containing nucleotide triphosphate hydrolases"/>
    <property type="match status" value="1"/>
</dbReference>
<keyword evidence="1" id="KW-0597">Phosphoprotein</keyword>
<dbReference type="PANTHER" id="PTHR45709">
    <property type="entry name" value="LARGE SUBUNIT GTPASE 1 HOMOLOG-RELATED"/>
    <property type="match status" value="1"/>
</dbReference>
<comment type="function">
    <text evidence="4">Possible regulatory or functional link with the histocompatibility cluster.</text>
</comment>
<keyword evidence="2" id="KW-0547">Nucleotide-binding</keyword>
<dbReference type="InterPro" id="IPR006073">
    <property type="entry name" value="GTP-bd"/>
</dbReference>
<dbReference type="OrthoDB" id="391988at2759"/>
<dbReference type="InParanoid" id="A0A6L2PJC3"/>
<feature type="compositionally biased region" description="Low complexity" evidence="6">
    <location>
        <begin position="17"/>
        <end position="33"/>
    </location>
</feature>
<feature type="domain" description="CP-type G" evidence="7">
    <location>
        <begin position="191"/>
        <end position="421"/>
    </location>
</feature>
<dbReference type="Proteomes" id="UP000502823">
    <property type="component" value="Unassembled WGS sequence"/>
</dbReference>
<dbReference type="CDD" id="cd01857">
    <property type="entry name" value="HSR1_MMR1"/>
    <property type="match status" value="1"/>
</dbReference>
<feature type="compositionally biased region" description="Basic and acidic residues" evidence="6">
    <location>
        <begin position="583"/>
        <end position="594"/>
    </location>
</feature>
<keyword evidence="3" id="KW-0342">GTP-binding</keyword>
<accession>A0A6L2PJC3</accession>
<keyword evidence="9" id="KW-1185">Reference proteome</keyword>
<comment type="caution">
    <text evidence="8">The sequence shown here is derived from an EMBL/GenBank/DDBJ whole genome shotgun (WGS) entry which is preliminary data.</text>
</comment>
<feature type="compositionally biased region" description="Acidic residues" evidence="6">
    <location>
        <begin position="559"/>
        <end position="569"/>
    </location>
</feature>
<dbReference type="Pfam" id="PF01926">
    <property type="entry name" value="MMR_HSR1"/>
    <property type="match status" value="1"/>
</dbReference>
<dbReference type="AlphaFoldDB" id="A0A6L2PJC3"/>
<feature type="region of interest" description="Disordered" evidence="6">
    <location>
        <begin position="546"/>
        <end position="607"/>
    </location>
</feature>
<dbReference type="FunCoup" id="A0A6L2PJC3">
    <property type="interactions" value="712"/>
</dbReference>
<evidence type="ECO:0000256" key="4">
    <source>
        <dbReference type="ARBA" id="ARBA00037770"/>
    </source>
</evidence>
<dbReference type="PROSITE" id="PS51721">
    <property type="entry name" value="G_CP"/>
    <property type="match status" value="1"/>
</dbReference>
<dbReference type="InterPro" id="IPR027417">
    <property type="entry name" value="P-loop_NTPase"/>
</dbReference>
<name>A0A6L2PJC3_COPFO</name>
<sequence>MPQSHRKVPFSGKAKKAQLQSKKQQKKSGQVSVQKGIPSFQVTSKSAYSQGSEVLKLNQQPTVRGSRVNPNRLVIFVDLCLRSLLKCDVILLPQSRYALHFHRETEADIRERKEAALKSINPVSASGLEITTEDFFIKEFDFPKRPPWKFDMSVEQLEDREHRYFTEYILELEKKFSWEELSYFELNLETWRQLWRVLEMSDIVLIIVDIRYCALMFPPSIYDYVTGTLHKDMILVLNKIDLAPAPLVVAWKHYFQEKYPALHILTFTSFPTYNLRGNQENKTGLQIRHRRGKLRMAAEGAKTLLEACKSIVNNEVDLSSWHKKISEEMELEFDDDDIEVGESIEMKKVDTSYIEHEKYKDGTLTIGCIGQPNVGKSSLMNAIIGKKVVSVSRTPGHTKHFQTIYLTPNVRLCDCPGLVFPSKVPKTLQILMGSFPIAQLREPFSAVQYLAERLDLPNLLKLQHPEQDEEWSAMDICDAWALKRGFYTARAARLDSYRAANSLLRMALDGKICLCLRPPGFSGNKEYWDKHTDVQLVQWIQAKTDEEQAASGGGCHTLEEDDDDDDDYVEESREVLEDSDQQPDGKTEQKRGSDFEDSDSDMEFGIRNKFAVLSGE</sequence>
<evidence type="ECO:0000256" key="3">
    <source>
        <dbReference type="ARBA" id="ARBA00023134"/>
    </source>
</evidence>
<evidence type="ECO:0000313" key="9">
    <source>
        <dbReference type="Proteomes" id="UP000502823"/>
    </source>
</evidence>
<feature type="region of interest" description="Disordered" evidence="6">
    <location>
        <begin position="1"/>
        <end position="33"/>
    </location>
</feature>
<dbReference type="InterPro" id="IPR030378">
    <property type="entry name" value="G_CP_dom"/>
</dbReference>
<dbReference type="EMBL" id="BLKM01004887">
    <property type="protein sequence ID" value="GFG32691.1"/>
    <property type="molecule type" value="Genomic_DNA"/>
</dbReference>
<dbReference type="GO" id="GO:0005525">
    <property type="term" value="F:GTP binding"/>
    <property type="evidence" value="ECO:0007669"/>
    <property type="project" value="UniProtKB-KW"/>
</dbReference>
<dbReference type="PANTHER" id="PTHR45709:SF3">
    <property type="entry name" value="GUANINE NUCLEOTIDE-BINDING PROTEIN-LIKE 1"/>
    <property type="match status" value="1"/>
</dbReference>
<feature type="compositionally biased region" description="Basic residues" evidence="6">
    <location>
        <begin position="1"/>
        <end position="16"/>
    </location>
</feature>
<evidence type="ECO:0000313" key="8">
    <source>
        <dbReference type="EMBL" id="GFG32691.1"/>
    </source>
</evidence>
<dbReference type="InterPro" id="IPR043358">
    <property type="entry name" value="GNL1-like"/>
</dbReference>
<proteinExistence type="predicted"/>
<protein>
    <recommendedName>
        <fullName evidence="5">Guanine nucleotide-binding protein-like 1</fullName>
    </recommendedName>
</protein>
<evidence type="ECO:0000256" key="1">
    <source>
        <dbReference type="ARBA" id="ARBA00022553"/>
    </source>
</evidence>
<dbReference type="SUPFAM" id="SSF52540">
    <property type="entry name" value="P-loop containing nucleoside triphosphate hydrolases"/>
    <property type="match status" value="1"/>
</dbReference>